<sequence length="240" mass="27566">MDSKPPLSEDFARLQDSPDAFPFFYRKLVGLRFPIEVAEILEMRYLCQRAIDECERDDRDYEWGEFTASRMADMDHVGVQKSTHRERLSRLLLLLRDYHNLHKTRSAEAEETLRASLADNRFAQERSRSYGKGGGVATLIAAISSVLLSPPAVLMQGLTVLLAYLSLDAFYSLSILRREERRLNEQLSEILRRRVRTVNWRAVVRQTGALLGYTRPLGGEAFRLEQEHEALDQLVEADGH</sequence>
<dbReference type="OrthoDB" id="7061098at2"/>
<dbReference type="AlphaFoldDB" id="A0A1C2G1L0"/>
<protein>
    <submittedName>
        <fullName evidence="1">Uncharacterized protein</fullName>
    </submittedName>
</protein>
<gene>
    <name evidence="1" type="ORF">C4900_08985</name>
</gene>
<keyword evidence="2" id="KW-1185">Reference proteome</keyword>
<dbReference type="RefSeq" id="WP_065970581.1">
    <property type="nucleotide sequence ID" value="NZ_CP080624.1"/>
</dbReference>
<evidence type="ECO:0000313" key="1">
    <source>
        <dbReference type="EMBL" id="RCN56013.1"/>
    </source>
</evidence>
<reference evidence="1 2" key="1">
    <citation type="submission" date="2018-02" db="EMBL/GenBank/DDBJ databases">
        <title>Insights into the biology of acidophilic members of the Acidiferrobacteraceae family derived from comparative genomic analyses.</title>
        <authorList>
            <person name="Issotta F."/>
            <person name="Thyssen C."/>
            <person name="Mena C."/>
            <person name="Moya A."/>
            <person name="Bellenberg S."/>
            <person name="Sproer C."/>
            <person name="Covarrubias P.C."/>
            <person name="Sand W."/>
            <person name="Quatrini R."/>
            <person name="Vera M."/>
        </authorList>
    </citation>
    <scope>NUCLEOTIDE SEQUENCE [LARGE SCALE GENOMIC DNA]</scope>
    <source>
        <strain evidence="2">m-1</strain>
    </source>
</reference>
<name>A0A1C2G1L0_9GAMM</name>
<dbReference type="Proteomes" id="UP000253250">
    <property type="component" value="Unassembled WGS sequence"/>
</dbReference>
<organism evidence="1 2">
    <name type="scientific">Acidiferrobacter thiooxydans</name>
    <dbReference type="NCBI Taxonomy" id="163359"/>
    <lineage>
        <taxon>Bacteria</taxon>
        <taxon>Pseudomonadati</taxon>
        <taxon>Pseudomonadota</taxon>
        <taxon>Gammaproteobacteria</taxon>
        <taxon>Acidiferrobacterales</taxon>
        <taxon>Acidiferrobacteraceae</taxon>
        <taxon>Acidiferrobacter</taxon>
    </lineage>
</organism>
<accession>A0A1C2G1L0</accession>
<proteinExistence type="predicted"/>
<evidence type="ECO:0000313" key="2">
    <source>
        <dbReference type="Proteomes" id="UP000253250"/>
    </source>
</evidence>
<dbReference type="EMBL" id="PSYR01000002">
    <property type="protein sequence ID" value="RCN56013.1"/>
    <property type="molecule type" value="Genomic_DNA"/>
</dbReference>
<comment type="caution">
    <text evidence="1">The sequence shown here is derived from an EMBL/GenBank/DDBJ whole genome shotgun (WGS) entry which is preliminary data.</text>
</comment>